<protein>
    <submittedName>
        <fullName evidence="3">Protein kinase domain-containing protein</fullName>
    </submittedName>
</protein>
<dbReference type="Proteomes" id="UP000887540">
    <property type="component" value="Unplaced"/>
</dbReference>
<dbReference type="PANTHER" id="PTHR24416:SF600">
    <property type="entry name" value="PDGF- AND VEGF-RECEPTOR RELATED, ISOFORM J"/>
    <property type="match status" value="1"/>
</dbReference>
<dbReference type="InterPro" id="IPR050122">
    <property type="entry name" value="RTK"/>
</dbReference>
<dbReference type="PROSITE" id="PS50011">
    <property type="entry name" value="PROTEIN_KINASE_DOM"/>
    <property type="match status" value="1"/>
</dbReference>
<name>A0A914EK72_9BILA</name>
<dbReference type="AlphaFoldDB" id="A0A914EK72"/>
<dbReference type="InterPro" id="IPR000719">
    <property type="entry name" value="Prot_kinase_dom"/>
</dbReference>
<dbReference type="SMART" id="SM00220">
    <property type="entry name" value="S_TKc"/>
    <property type="match status" value="1"/>
</dbReference>
<dbReference type="SUPFAM" id="SSF56112">
    <property type="entry name" value="Protein kinase-like (PK-like)"/>
    <property type="match status" value="1"/>
</dbReference>
<dbReference type="GO" id="GO:0004714">
    <property type="term" value="F:transmembrane receptor protein tyrosine kinase activity"/>
    <property type="evidence" value="ECO:0007669"/>
    <property type="project" value="TreeGrafter"/>
</dbReference>
<sequence>MYVRDWTDDDIKEFNKNKDQFLINRKNLTIDFDVVLGKGASSTVQKGFLKGRSPLLNLEDSLKCQQYQDCDVAVKVASTLGQIEATRWMQEIEAIKRLGYNEYIVSDFGLCCDLDRDTLTYQASLTKRLPIKWLSIEALTERRFSEKSDVWSFGILMYEMFSLGKEPYVSLQNHEIISFLSHGNRLDRFEDVSDKINQIMGSCWENDSAQRPTFENLILQFRDILEESTKSYGYIQ</sequence>
<dbReference type="GO" id="GO:0007169">
    <property type="term" value="P:cell surface receptor protein tyrosine kinase signaling pathway"/>
    <property type="evidence" value="ECO:0007669"/>
    <property type="project" value="TreeGrafter"/>
</dbReference>
<evidence type="ECO:0000313" key="2">
    <source>
        <dbReference type="Proteomes" id="UP000887540"/>
    </source>
</evidence>
<feature type="domain" description="Protein kinase" evidence="1">
    <location>
        <begin position="1"/>
        <end position="225"/>
    </location>
</feature>
<evidence type="ECO:0000259" key="1">
    <source>
        <dbReference type="PROSITE" id="PS50011"/>
    </source>
</evidence>
<dbReference type="PRINTS" id="PR00109">
    <property type="entry name" value="TYRKINASE"/>
</dbReference>
<dbReference type="GO" id="GO:0043235">
    <property type="term" value="C:receptor complex"/>
    <property type="evidence" value="ECO:0007669"/>
    <property type="project" value="TreeGrafter"/>
</dbReference>
<dbReference type="InterPro" id="IPR011009">
    <property type="entry name" value="Kinase-like_dom_sf"/>
</dbReference>
<accession>A0A914EK72</accession>
<dbReference type="GO" id="GO:0005524">
    <property type="term" value="F:ATP binding"/>
    <property type="evidence" value="ECO:0007669"/>
    <property type="project" value="InterPro"/>
</dbReference>
<organism evidence="2 3">
    <name type="scientific">Acrobeloides nanus</name>
    <dbReference type="NCBI Taxonomy" id="290746"/>
    <lineage>
        <taxon>Eukaryota</taxon>
        <taxon>Metazoa</taxon>
        <taxon>Ecdysozoa</taxon>
        <taxon>Nematoda</taxon>
        <taxon>Chromadorea</taxon>
        <taxon>Rhabditida</taxon>
        <taxon>Tylenchina</taxon>
        <taxon>Cephalobomorpha</taxon>
        <taxon>Cephaloboidea</taxon>
        <taxon>Cephalobidae</taxon>
        <taxon>Acrobeloides</taxon>
    </lineage>
</organism>
<dbReference type="WBParaSite" id="ACRNAN_scaffold895.g13203.t1">
    <property type="protein sequence ID" value="ACRNAN_scaffold895.g13203.t1"/>
    <property type="gene ID" value="ACRNAN_scaffold895.g13203"/>
</dbReference>
<dbReference type="InterPro" id="IPR001245">
    <property type="entry name" value="Ser-Thr/Tyr_kinase_cat_dom"/>
</dbReference>
<proteinExistence type="predicted"/>
<keyword evidence="2" id="KW-1185">Reference proteome</keyword>
<reference evidence="3" key="1">
    <citation type="submission" date="2022-11" db="UniProtKB">
        <authorList>
            <consortium name="WormBaseParasite"/>
        </authorList>
    </citation>
    <scope>IDENTIFICATION</scope>
</reference>
<evidence type="ECO:0000313" key="3">
    <source>
        <dbReference type="WBParaSite" id="ACRNAN_scaffold895.g13203.t1"/>
    </source>
</evidence>
<dbReference type="Pfam" id="PF07714">
    <property type="entry name" value="PK_Tyr_Ser-Thr"/>
    <property type="match status" value="1"/>
</dbReference>
<dbReference type="GO" id="GO:0005886">
    <property type="term" value="C:plasma membrane"/>
    <property type="evidence" value="ECO:0007669"/>
    <property type="project" value="TreeGrafter"/>
</dbReference>
<dbReference type="PANTHER" id="PTHR24416">
    <property type="entry name" value="TYROSINE-PROTEIN KINASE RECEPTOR"/>
    <property type="match status" value="1"/>
</dbReference>
<dbReference type="Gene3D" id="1.10.510.10">
    <property type="entry name" value="Transferase(Phosphotransferase) domain 1"/>
    <property type="match status" value="1"/>
</dbReference>